<dbReference type="NCBIfam" id="NF002378">
    <property type="entry name" value="PRK01372.1"/>
    <property type="match status" value="1"/>
</dbReference>
<dbReference type="InterPro" id="IPR011095">
    <property type="entry name" value="Dala_Dala_lig_C"/>
</dbReference>
<dbReference type="Gene3D" id="3.30.1490.20">
    <property type="entry name" value="ATP-grasp fold, A domain"/>
    <property type="match status" value="1"/>
</dbReference>
<accession>A0A1F5FYG1</accession>
<keyword evidence="5 12" id="KW-0547">Nucleotide-binding</keyword>
<comment type="function">
    <text evidence="10">Cell wall formation.</text>
</comment>
<keyword evidence="11" id="KW-0479">Metal-binding</keyword>
<dbReference type="GO" id="GO:0008716">
    <property type="term" value="F:D-alanine-D-alanine ligase activity"/>
    <property type="evidence" value="ECO:0007669"/>
    <property type="project" value="UniProtKB-UniRule"/>
</dbReference>
<dbReference type="InterPro" id="IPR016185">
    <property type="entry name" value="PreATP-grasp_dom_sf"/>
</dbReference>
<evidence type="ECO:0000256" key="1">
    <source>
        <dbReference type="ARBA" id="ARBA00004496"/>
    </source>
</evidence>
<evidence type="ECO:0000256" key="9">
    <source>
        <dbReference type="ARBA" id="ARBA00023316"/>
    </source>
</evidence>
<dbReference type="InterPro" id="IPR011761">
    <property type="entry name" value="ATP-grasp"/>
</dbReference>
<keyword evidence="11" id="KW-0460">Magnesium</keyword>
<evidence type="ECO:0000256" key="10">
    <source>
        <dbReference type="HAMAP-Rule" id="MF_00047"/>
    </source>
</evidence>
<gene>
    <name evidence="10" type="primary">ddl</name>
    <name evidence="14" type="ORF">A2165_02340</name>
</gene>
<dbReference type="PIRSF" id="PIRSF039102">
    <property type="entry name" value="Ddl/VanB"/>
    <property type="match status" value="1"/>
</dbReference>
<dbReference type="GO" id="GO:0005524">
    <property type="term" value="F:ATP binding"/>
    <property type="evidence" value="ECO:0007669"/>
    <property type="project" value="UniProtKB-UniRule"/>
</dbReference>
<dbReference type="InterPro" id="IPR000291">
    <property type="entry name" value="D-Ala_lig_Van_CS"/>
</dbReference>
<evidence type="ECO:0000313" key="15">
    <source>
        <dbReference type="Proteomes" id="UP000179252"/>
    </source>
</evidence>
<evidence type="ECO:0000259" key="13">
    <source>
        <dbReference type="PROSITE" id="PS50975"/>
    </source>
</evidence>
<dbReference type="EC" id="6.3.2.4" evidence="10"/>
<dbReference type="Gene3D" id="3.40.50.20">
    <property type="match status" value="1"/>
</dbReference>
<feature type="binding site" evidence="11">
    <location>
        <position position="253"/>
    </location>
    <ligand>
        <name>Mg(2+)</name>
        <dbReference type="ChEBI" id="CHEBI:18420"/>
        <label>2</label>
    </ligand>
</feature>
<dbReference type="SUPFAM" id="SSF56059">
    <property type="entry name" value="Glutathione synthetase ATP-binding domain-like"/>
    <property type="match status" value="1"/>
</dbReference>
<dbReference type="GO" id="GO:0005737">
    <property type="term" value="C:cytoplasm"/>
    <property type="evidence" value="ECO:0007669"/>
    <property type="project" value="UniProtKB-SubCell"/>
</dbReference>
<dbReference type="AlphaFoldDB" id="A0A1F5FYG1"/>
<sequence length="288" mass="31387">MGDNKQLLSDSPAKKKVKSGKLKVESLTVSDHSSVIKNQKIDLVFIAMHGPYGEDGTIQGFLELIGVSYTGSGVLASALGMDKISSRKFFTQVGLKTPKHRVVFKGEKMDYILDKFQFPVFVKPDNQGSSIGASLVKNENDIQKALKIAWKYSNRAIVEEFIDGIEVTGSIIGNENPKALPLIEIVPKTPFFDFQAKYNEKLCDEIVPARISKFLTKKAQAAALKAFQALGCKGIGRVDMIIRGNDVYVLEINTIPGLTPVSLVPKAAQAAGISYPQLLDKIIESATP</sequence>
<dbReference type="EMBL" id="MFAU01000016">
    <property type="protein sequence ID" value="OGD84632.1"/>
    <property type="molecule type" value="Genomic_DNA"/>
</dbReference>
<dbReference type="GO" id="GO:0046872">
    <property type="term" value="F:metal ion binding"/>
    <property type="evidence" value="ECO:0007669"/>
    <property type="project" value="UniProtKB-KW"/>
</dbReference>
<reference evidence="14 15" key="1">
    <citation type="journal article" date="2016" name="Nat. Commun.">
        <title>Thousands of microbial genomes shed light on interconnected biogeochemical processes in an aquifer system.</title>
        <authorList>
            <person name="Anantharaman K."/>
            <person name="Brown C.T."/>
            <person name="Hug L.A."/>
            <person name="Sharon I."/>
            <person name="Castelle C.J."/>
            <person name="Probst A.J."/>
            <person name="Thomas B.C."/>
            <person name="Singh A."/>
            <person name="Wilkins M.J."/>
            <person name="Karaoz U."/>
            <person name="Brodie E.L."/>
            <person name="Williams K.H."/>
            <person name="Hubbard S.S."/>
            <person name="Banfield J.F."/>
        </authorList>
    </citation>
    <scope>NUCLEOTIDE SEQUENCE [LARGE SCALE GENOMIC DNA]</scope>
</reference>
<dbReference type="PROSITE" id="PS00844">
    <property type="entry name" value="DALA_DALA_LIGASE_2"/>
    <property type="match status" value="1"/>
</dbReference>
<dbReference type="PROSITE" id="PS00843">
    <property type="entry name" value="DALA_DALA_LIGASE_1"/>
    <property type="match status" value="1"/>
</dbReference>
<feature type="binding site" evidence="11">
    <location>
        <position position="239"/>
    </location>
    <ligand>
        <name>Mg(2+)</name>
        <dbReference type="ChEBI" id="CHEBI:18420"/>
        <label>1</label>
    </ligand>
</feature>
<feature type="domain" description="ATP-grasp" evidence="13">
    <location>
        <begin position="87"/>
        <end position="284"/>
    </location>
</feature>
<dbReference type="PANTHER" id="PTHR23132">
    <property type="entry name" value="D-ALANINE--D-ALANINE LIGASE"/>
    <property type="match status" value="1"/>
</dbReference>
<proteinExistence type="inferred from homology"/>
<dbReference type="NCBIfam" id="TIGR01205">
    <property type="entry name" value="D_ala_D_alaTIGR"/>
    <property type="match status" value="1"/>
</dbReference>
<dbReference type="GO" id="GO:0071555">
    <property type="term" value="P:cell wall organization"/>
    <property type="evidence" value="ECO:0007669"/>
    <property type="project" value="UniProtKB-KW"/>
</dbReference>
<dbReference type="InterPro" id="IPR011127">
    <property type="entry name" value="Dala_Dala_lig_N"/>
</dbReference>
<keyword evidence="9 10" id="KW-0961">Cell wall biogenesis/degradation</keyword>
<protein>
    <recommendedName>
        <fullName evidence="10">D-alanine--D-alanine ligase</fullName>
        <ecNumber evidence="10">6.3.2.4</ecNumber>
    </recommendedName>
    <alternativeName>
        <fullName evidence="10">D-Ala-D-Ala ligase</fullName>
    </alternativeName>
    <alternativeName>
        <fullName evidence="10">D-alanylalanine synthetase</fullName>
    </alternativeName>
</protein>
<evidence type="ECO:0000256" key="3">
    <source>
        <dbReference type="ARBA" id="ARBA00022490"/>
    </source>
</evidence>
<evidence type="ECO:0000256" key="7">
    <source>
        <dbReference type="ARBA" id="ARBA00022960"/>
    </source>
</evidence>
<dbReference type="Gene3D" id="3.30.470.20">
    <property type="entry name" value="ATP-grasp fold, B domain"/>
    <property type="match status" value="1"/>
</dbReference>
<evidence type="ECO:0000256" key="12">
    <source>
        <dbReference type="PROSITE-ProRule" id="PRU00409"/>
    </source>
</evidence>
<evidence type="ECO:0000256" key="11">
    <source>
        <dbReference type="PIRSR" id="PIRSR039102-3"/>
    </source>
</evidence>
<keyword evidence="3 10" id="KW-0963">Cytoplasm</keyword>
<name>A0A1F5FYG1_9BACT</name>
<dbReference type="Pfam" id="PF07478">
    <property type="entry name" value="Dala_Dala_lig_C"/>
    <property type="match status" value="1"/>
</dbReference>
<dbReference type="HAMAP" id="MF_00047">
    <property type="entry name" value="Dala_Dala_lig"/>
    <property type="match status" value="1"/>
</dbReference>
<comment type="subcellular location">
    <subcellularLocation>
        <location evidence="1 10">Cytoplasm</location>
    </subcellularLocation>
</comment>
<comment type="cofactor">
    <cofactor evidence="11">
        <name>Mg(2+)</name>
        <dbReference type="ChEBI" id="CHEBI:18420"/>
    </cofactor>
    <cofactor evidence="11">
        <name>Mn(2+)</name>
        <dbReference type="ChEBI" id="CHEBI:29035"/>
    </cofactor>
    <text evidence="11">Binds 2 magnesium or manganese ions per subunit.</text>
</comment>
<evidence type="ECO:0000256" key="8">
    <source>
        <dbReference type="ARBA" id="ARBA00022984"/>
    </source>
</evidence>
<evidence type="ECO:0000256" key="4">
    <source>
        <dbReference type="ARBA" id="ARBA00022598"/>
    </source>
</evidence>
<dbReference type="GO" id="GO:0008360">
    <property type="term" value="P:regulation of cell shape"/>
    <property type="evidence" value="ECO:0007669"/>
    <property type="project" value="UniProtKB-KW"/>
</dbReference>
<comment type="pathway">
    <text evidence="10">Cell wall biogenesis; peptidoglycan biosynthesis.</text>
</comment>
<feature type="binding site" evidence="11">
    <location>
        <position position="251"/>
    </location>
    <ligand>
        <name>Mg(2+)</name>
        <dbReference type="ChEBI" id="CHEBI:18420"/>
        <label>1</label>
    </ligand>
</feature>
<dbReference type="Proteomes" id="UP000179252">
    <property type="component" value="Unassembled WGS sequence"/>
</dbReference>
<keyword evidence="11" id="KW-0464">Manganese</keyword>
<dbReference type="Pfam" id="PF01820">
    <property type="entry name" value="Dala_Dala_lig_N"/>
    <property type="match status" value="1"/>
</dbReference>
<comment type="catalytic activity">
    <reaction evidence="10">
        <text>2 D-alanine + ATP = D-alanyl-D-alanine + ADP + phosphate + H(+)</text>
        <dbReference type="Rhea" id="RHEA:11224"/>
        <dbReference type="ChEBI" id="CHEBI:15378"/>
        <dbReference type="ChEBI" id="CHEBI:30616"/>
        <dbReference type="ChEBI" id="CHEBI:43474"/>
        <dbReference type="ChEBI" id="CHEBI:57416"/>
        <dbReference type="ChEBI" id="CHEBI:57822"/>
        <dbReference type="ChEBI" id="CHEBI:456216"/>
        <dbReference type="EC" id="6.3.2.4"/>
    </reaction>
</comment>
<organism evidence="14 15">
    <name type="scientific">Candidatus Curtissbacteria bacterium RBG_13_40_7</name>
    <dbReference type="NCBI Taxonomy" id="1797706"/>
    <lineage>
        <taxon>Bacteria</taxon>
        <taxon>Candidatus Curtissiibacteriota</taxon>
    </lineage>
</organism>
<evidence type="ECO:0000256" key="5">
    <source>
        <dbReference type="ARBA" id="ARBA00022741"/>
    </source>
</evidence>
<keyword evidence="7 10" id="KW-0133">Cell shape</keyword>
<keyword evidence="6 12" id="KW-0067">ATP-binding</keyword>
<dbReference type="SUPFAM" id="SSF52440">
    <property type="entry name" value="PreATP-grasp domain"/>
    <property type="match status" value="1"/>
</dbReference>
<dbReference type="PROSITE" id="PS50975">
    <property type="entry name" value="ATP_GRASP"/>
    <property type="match status" value="1"/>
</dbReference>
<dbReference type="NCBIfam" id="NF002528">
    <property type="entry name" value="PRK01966.1-4"/>
    <property type="match status" value="1"/>
</dbReference>
<dbReference type="InterPro" id="IPR013815">
    <property type="entry name" value="ATP_grasp_subdomain_1"/>
</dbReference>
<comment type="similarity">
    <text evidence="2 10">Belongs to the D-alanine--D-alanine ligase family.</text>
</comment>
<feature type="binding site" evidence="11">
    <location>
        <position position="251"/>
    </location>
    <ligand>
        <name>Mg(2+)</name>
        <dbReference type="ChEBI" id="CHEBI:18420"/>
        <label>2</label>
    </ligand>
</feature>
<keyword evidence="8 10" id="KW-0573">Peptidoglycan synthesis</keyword>
<dbReference type="InterPro" id="IPR005905">
    <property type="entry name" value="D_ala_D_ala"/>
</dbReference>
<evidence type="ECO:0000256" key="6">
    <source>
        <dbReference type="ARBA" id="ARBA00022840"/>
    </source>
</evidence>
<dbReference type="GO" id="GO:0009252">
    <property type="term" value="P:peptidoglycan biosynthetic process"/>
    <property type="evidence" value="ECO:0007669"/>
    <property type="project" value="UniProtKB-UniRule"/>
</dbReference>
<dbReference type="PANTHER" id="PTHR23132:SF23">
    <property type="entry name" value="D-ALANINE--D-ALANINE LIGASE B"/>
    <property type="match status" value="1"/>
</dbReference>
<dbReference type="UniPathway" id="UPA00219"/>
<evidence type="ECO:0000313" key="14">
    <source>
        <dbReference type="EMBL" id="OGD84632.1"/>
    </source>
</evidence>
<evidence type="ECO:0000256" key="2">
    <source>
        <dbReference type="ARBA" id="ARBA00010871"/>
    </source>
</evidence>
<keyword evidence="4 10" id="KW-0436">Ligase</keyword>
<comment type="caution">
    <text evidence="14">The sequence shown here is derived from an EMBL/GenBank/DDBJ whole genome shotgun (WGS) entry which is preliminary data.</text>
</comment>